<comment type="caution">
    <text evidence="5">The sequence shown here is derived from an EMBL/GenBank/DDBJ whole genome shotgun (WGS) entry which is preliminary data.</text>
</comment>
<keyword evidence="1 5" id="KW-0489">Methyltransferase</keyword>
<evidence type="ECO:0000256" key="2">
    <source>
        <dbReference type="ARBA" id="ARBA00022679"/>
    </source>
</evidence>
<dbReference type="CDD" id="cd02440">
    <property type="entry name" value="AdoMet_MTases"/>
    <property type="match status" value="1"/>
</dbReference>
<dbReference type="Gene3D" id="1.10.10.10">
    <property type="entry name" value="Winged helix-like DNA-binding domain superfamily/Winged helix DNA-binding domain"/>
    <property type="match status" value="1"/>
</dbReference>
<dbReference type="SUPFAM" id="SSF53335">
    <property type="entry name" value="S-adenosyl-L-methionine-dependent methyltransferases"/>
    <property type="match status" value="1"/>
</dbReference>
<evidence type="ECO:0000256" key="1">
    <source>
        <dbReference type="ARBA" id="ARBA00022603"/>
    </source>
</evidence>
<dbReference type="SUPFAM" id="SSF46785">
    <property type="entry name" value="Winged helix' DNA-binding domain"/>
    <property type="match status" value="1"/>
</dbReference>
<dbReference type="Gene3D" id="3.40.50.150">
    <property type="entry name" value="Vaccinia Virus protein VP39"/>
    <property type="match status" value="1"/>
</dbReference>
<dbReference type="InterPro" id="IPR036388">
    <property type="entry name" value="WH-like_DNA-bd_sf"/>
</dbReference>
<organism evidence="5 6">
    <name type="scientific">Setomelanomma holmii</name>
    <dbReference type="NCBI Taxonomy" id="210430"/>
    <lineage>
        <taxon>Eukaryota</taxon>
        <taxon>Fungi</taxon>
        <taxon>Dikarya</taxon>
        <taxon>Ascomycota</taxon>
        <taxon>Pezizomycotina</taxon>
        <taxon>Dothideomycetes</taxon>
        <taxon>Pleosporomycetidae</taxon>
        <taxon>Pleosporales</taxon>
        <taxon>Pleosporineae</taxon>
        <taxon>Phaeosphaeriaceae</taxon>
        <taxon>Setomelanomma</taxon>
    </lineage>
</organism>
<dbReference type="InterPro" id="IPR001077">
    <property type="entry name" value="COMT_C"/>
</dbReference>
<dbReference type="Proteomes" id="UP000799777">
    <property type="component" value="Unassembled WGS sequence"/>
</dbReference>
<evidence type="ECO:0000256" key="3">
    <source>
        <dbReference type="ARBA" id="ARBA00022691"/>
    </source>
</evidence>
<dbReference type="InterPro" id="IPR029063">
    <property type="entry name" value="SAM-dependent_MTases_sf"/>
</dbReference>
<reference evidence="5" key="1">
    <citation type="journal article" date="2020" name="Stud. Mycol.">
        <title>101 Dothideomycetes genomes: a test case for predicting lifestyles and emergence of pathogens.</title>
        <authorList>
            <person name="Haridas S."/>
            <person name="Albert R."/>
            <person name="Binder M."/>
            <person name="Bloem J."/>
            <person name="Labutti K."/>
            <person name="Salamov A."/>
            <person name="Andreopoulos B."/>
            <person name="Baker S."/>
            <person name="Barry K."/>
            <person name="Bills G."/>
            <person name="Bluhm B."/>
            <person name="Cannon C."/>
            <person name="Castanera R."/>
            <person name="Culley D."/>
            <person name="Daum C."/>
            <person name="Ezra D."/>
            <person name="Gonzalez J."/>
            <person name="Henrissat B."/>
            <person name="Kuo A."/>
            <person name="Liang C."/>
            <person name="Lipzen A."/>
            <person name="Lutzoni F."/>
            <person name="Magnuson J."/>
            <person name="Mondo S."/>
            <person name="Nolan M."/>
            <person name="Ohm R."/>
            <person name="Pangilinan J."/>
            <person name="Park H.-J."/>
            <person name="Ramirez L."/>
            <person name="Alfaro M."/>
            <person name="Sun H."/>
            <person name="Tritt A."/>
            <person name="Yoshinaga Y."/>
            <person name="Zwiers L.-H."/>
            <person name="Turgeon B."/>
            <person name="Goodwin S."/>
            <person name="Spatafora J."/>
            <person name="Crous P."/>
            <person name="Grigoriev I."/>
        </authorList>
    </citation>
    <scope>NUCLEOTIDE SEQUENCE</scope>
    <source>
        <strain evidence="5">CBS 110217</strain>
    </source>
</reference>
<protein>
    <submittedName>
        <fullName evidence="5">S-adenosyl-L-methionine-dependent methyltransferase</fullName>
    </submittedName>
</protein>
<keyword evidence="3" id="KW-0949">S-adenosyl-L-methionine</keyword>
<keyword evidence="2" id="KW-0808">Transferase</keyword>
<evidence type="ECO:0000313" key="6">
    <source>
        <dbReference type="Proteomes" id="UP000799777"/>
    </source>
</evidence>
<name>A0A9P4H4A7_9PLEO</name>
<dbReference type="AlphaFoldDB" id="A0A9P4H4A7"/>
<evidence type="ECO:0000313" key="5">
    <source>
        <dbReference type="EMBL" id="KAF2027953.1"/>
    </source>
</evidence>
<dbReference type="GO" id="GO:0008171">
    <property type="term" value="F:O-methyltransferase activity"/>
    <property type="evidence" value="ECO:0007669"/>
    <property type="project" value="InterPro"/>
</dbReference>
<dbReference type="PANTHER" id="PTHR43712">
    <property type="entry name" value="PUTATIVE (AFU_ORTHOLOGUE AFUA_4G14580)-RELATED"/>
    <property type="match status" value="1"/>
</dbReference>
<dbReference type="PANTHER" id="PTHR43712:SF12">
    <property type="entry name" value="STERIGMATOCYSTIN 8-O-METHYLTRANSFERASE"/>
    <property type="match status" value="1"/>
</dbReference>
<dbReference type="Pfam" id="PF00891">
    <property type="entry name" value="Methyltransf_2"/>
    <property type="match status" value="1"/>
</dbReference>
<gene>
    <name evidence="5" type="ORF">EK21DRAFT_70757</name>
</gene>
<dbReference type="EMBL" id="ML978219">
    <property type="protein sequence ID" value="KAF2027953.1"/>
    <property type="molecule type" value="Genomic_DNA"/>
</dbReference>
<dbReference type="OrthoDB" id="1606438at2759"/>
<dbReference type="InterPro" id="IPR016461">
    <property type="entry name" value="COMT-like"/>
</dbReference>
<feature type="domain" description="O-methyltransferase C-terminal" evidence="4">
    <location>
        <begin position="219"/>
        <end position="393"/>
    </location>
</feature>
<dbReference type="GO" id="GO:0032259">
    <property type="term" value="P:methylation"/>
    <property type="evidence" value="ECO:0007669"/>
    <property type="project" value="UniProtKB-KW"/>
</dbReference>
<accession>A0A9P4H4A7</accession>
<dbReference type="PROSITE" id="PS51683">
    <property type="entry name" value="SAM_OMT_II"/>
    <property type="match status" value="1"/>
</dbReference>
<dbReference type="InterPro" id="IPR036390">
    <property type="entry name" value="WH_DNA-bd_sf"/>
</dbReference>
<proteinExistence type="predicted"/>
<evidence type="ECO:0000259" key="4">
    <source>
        <dbReference type="Pfam" id="PF00891"/>
    </source>
</evidence>
<sequence length="420" mass="46604">MASPTRIVELAQAIAADTALVDAYFQANNIPTPSFDIDGPARVAIPPHEKNVAAAHVRVLGATKELHNLILGPMNMLMGMNVTDQLSLHGVYHFNMASAFAPGTEATFEDIAEKCNVSVVDTRRLMRHAMTNHIFREPKPGVVAHTAASKLLATNPLIKEFVGLKVEEEFPAAARTMDAVEKFGFAQDPGQSGWSLANNTSEGLYAHFDSTLPERGRRWDKAMSAFAGMISIDRLLASFDWDSFGTIVDAGGGYGPVSIAIAQRFSKPKFIVQDLPHAILDAESRLDEKLKDRIKFEAHDFLGPQSVKEADVYFFRAIFHNWPDAFCLRILRNQIQALKPGARLIVVDPTLPEPGKLPAYLEKRQRGQDLNMLTYFGARQRTAEDWQEMLREADPSFVMRQALQNVVEGCLVLDIEWMAA</sequence>
<keyword evidence="6" id="KW-1185">Reference proteome</keyword>